<dbReference type="Pfam" id="PF00078">
    <property type="entry name" value="RVT_1"/>
    <property type="match status" value="1"/>
</dbReference>
<reference evidence="3" key="2">
    <citation type="submission" date="2017-12" db="EMBL/GenBank/DDBJ databases">
        <title>Genome sequence of the Bar-tailed Godwit (Limosa lapponica baueri).</title>
        <authorList>
            <person name="Lima N.C.B."/>
            <person name="Parody-Merino A.M."/>
            <person name="Battley P.F."/>
            <person name="Fidler A.E."/>
            <person name="Prosdocimi F."/>
        </authorList>
    </citation>
    <scope>NUCLEOTIDE SEQUENCE [LARGE SCALE GENOMIC DNA]</scope>
</reference>
<dbReference type="GO" id="GO:0003964">
    <property type="term" value="F:RNA-directed DNA polymerase activity"/>
    <property type="evidence" value="ECO:0007669"/>
    <property type="project" value="UniProtKB-KW"/>
</dbReference>
<evidence type="ECO:0000259" key="1">
    <source>
        <dbReference type="Pfam" id="PF00078"/>
    </source>
</evidence>
<accession>A0A2I0UBC1</accession>
<dbReference type="Proteomes" id="UP000233556">
    <property type="component" value="Unassembled WGS sequence"/>
</dbReference>
<keyword evidence="2" id="KW-0695">RNA-directed DNA polymerase</keyword>
<dbReference type="AlphaFoldDB" id="A0A2I0UBC1"/>
<dbReference type="PANTHER" id="PTHR33332">
    <property type="entry name" value="REVERSE TRANSCRIPTASE DOMAIN-CONTAINING PROTEIN"/>
    <property type="match status" value="1"/>
</dbReference>
<name>A0A2I0UBC1_LIMLA</name>
<dbReference type="EMBL" id="KZ505910">
    <property type="protein sequence ID" value="PKU43369.1"/>
    <property type="molecule type" value="Genomic_DNA"/>
</dbReference>
<keyword evidence="2" id="KW-0548">Nucleotidyltransferase</keyword>
<evidence type="ECO:0000313" key="2">
    <source>
        <dbReference type="EMBL" id="PKU43369.1"/>
    </source>
</evidence>
<gene>
    <name evidence="2" type="ORF">llap_6339</name>
</gene>
<dbReference type="OrthoDB" id="10443239at2759"/>
<organism evidence="2 3">
    <name type="scientific">Limosa lapponica baueri</name>
    <dbReference type="NCBI Taxonomy" id="1758121"/>
    <lineage>
        <taxon>Eukaryota</taxon>
        <taxon>Metazoa</taxon>
        <taxon>Chordata</taxon>
        <taxon>Craniata</taxon>
        <taxon>Vertebrata</taxon>
        <taxon>Euteleostomi</taxon>
        <taxon>Archelosauria</taxon>
        <taxon>Archosauria</taxon>
        <taxon>Dinosauria</taxon>
        <taxon>Saurischia</taxon>
        <taxon>Theropoda</taxon>
        <taxon>Coelurosauria</taxon>
        <taxon>Aves</taxon>
        <taxon>Neognathae</taxon>
        <taxon>Neoaves</taxon>
        <taxon>Charadriiformes</taxon>
        <taxon>Scolopacidae</taxon>
        <taxon>Limosa</taxon>
    </lineage>
</organism>
<reference evidence="3" key="1">
    <citation type="submission" date="2017-11" db="EMBL/GenBank/DDBJ databases">
        <authorList>
            <person name="Lima N.C."/>
            <person name="Parody-Merino A.M."/>
            <person name="Battley P.F."/>
            <person name="Fidler A.E."/>
            <person name="Prosdocimi F."/>
        </authorList>
    </citation>
    <scope>NUCLEOTIDE SEQUENCE [LARGE SCALE GENOMIC DNA]</scope>
</reference>
<sequence length="180" mass="19861">MVRWVKNWLKGRAQRVVVNGATSGWRPNTSGDPQGPVLFNIFINVLDTEVERTISKFAGDTKLGGAGDSLGGQEALQRHLDRSEHWAIINGMKINNSKHQILHLGQSNAGTSINWERTGWRAAPQEGIWGCWWAAGTCESAVSPGSQEHKPYPRVHQAQHKQLVKRGDRSTVFSFGVASP</sequence>
<keyword evidence="3" id="KW-1185">Reference proteome</keyword>
<keyword evidence="2" id="KW-0808">Transferase</keyword>
<proteinExistence type="predicted"/>
<dbReference type="InterPro" id="IPR000477">
    <property type="entry name" value="RT_dom"/>
</dbReference>
<evidence type="ECO:0000313" key="3">
    <source>
        <dbReference type="Proteomes" id="UP000233556"/>
    </source>
</evidence>
<feature type="domain" description="Reverse transcriptase" evidence="1">
    <location>
        <begin position="4"/>
        <end position="109"/>
    </location>
</feature>
<protein>
    <submittedName>
        <fullName evidence="2">Rna-directed dna polymerase from mobile element jockey-like</fullName>
    </submittedName>
</protein>